<protein>
    <recommendedName>
        <fullName evidence="9">Polysaccharide biosynthesis protein C-terminal domain-containing protein</fullName>
    </recommendedName>
</protein>
<feature type="transmembrane region" description="Helical" evidence="6">
    <location>
        <begin position="270"/>
        <end position="294"/>
    </location>
</feature>
<dbReference type="AlphaFoldDB" id="A0A401XK02"/>
<proteinExistence type="predicted"/>
<feature type="transmembrane region" description="Helical" evidence="6">
    <location>
        <begin position="123"/>
        <end position="141"/>
    </location>
</feature>
<accession>A0A401XK02</accession>
<keyword evidence="8" id="KW-1185">Reference proteome</keyword>
<feature type="transmembrane region" description="Helical" evidence="6">
    <location>
        <begin position="12"/>
        <end position="33"/>
    </location>
</feature>
<dbReference type="GO" id="GO:0005886">
    <property type="term" value="C:plasma membrane"/>
    <property type="evidence" value="ECO:0007669"/>
    <property type="project" value="UniProtKB-SubCell"/>
</dbReference>
<evidence type="ECO:0008006" key="9">
    <source>
        <dbReference type="Google" id="ProtNLM"/>
    </source>
</evidence>
<gene>
    <name evidence="7" type="ORF">JCM31826_08140</name>
</gene>
<feature type="transmembrane region" description="Helical" evidence="6">
    <location>
        <begin position="220"/>
        <end position="239"/>
    </location>
</feature>
<feature type="transmembrane region" description="Helical" evidence="6">
    <location>
        <begin position="420"/>
        <end position="439"/>
    </location>
</feature>
<organism evidence="7 8">
    <name type="scientific">Thermaurantimonas aggregans</name>
    <dbReference type="NCBI Taxonomy" id="2173829"/>
    <lineage>
        <taxon>Bacteria</taxon>
        <taxon>Pseudomonadati</taxon>
        <taxon>Bacteroidota</taxon>
        <taxon>Flavobacteriia</taxon>
        <taxon>Flavobacteriales</taxon>
        <taxon>Schleiferiaceae</taxon>
        <taxon>Thermaurantimonas</taxon>
    </lineage>
</organism>
<evidence type="ECO:0000313" key="8">
    <source>
        <dbReference type="Proteomes" id="UP000286715"/>
    </source>
</evidence>
<dbReference type="PANTHER" id="PTHR30250:SF11">
    <property type="entry name" value="O-ANTIGEN TRANSPORTER-RELATED"/>
    <property type="match status" value="1"/>
</dbReference>
<dbReference type="EMBL" id="BHZE01000006">
    <property type="protein sequence ID" value="GCD77332.1"/>
    <property type="molecule type" value="Genomic_DNA"/>
</dbReference>
<sequence length="443" mass="50550">MLGPVGLGLHGLYTSALSFLTSVTNFGLAVSSVKEINNAYLSSNEDFLKTYTIFKRLILLTGFFGFILSILLSSYLSKVTFGSYDYITDFLLLSITLLFYQLTIQNESLLRGINNVNKLIQSNVISAAVSFLLSAPIYYYFKKNGIIWSIIIYSLIPYFISKYFILNLNLKKVQVSLGEFIEKSKIILKLGFIISITNALSTLVSYLLRIFINHTSGEEIVGLYTAGFVIILTYINLILSSMLNDYYPKLSSCINEVTKVKNLIHNYTKIVLFILTPMITIFIFFHHDIISLLYSNEFLSISSMMILILLGMFIKSISYILSFLFLVKNTNRLFFFNELIFNLYFLFLSIIGFKYLSLLGLGISYLVSNLFYLIQVNYLIEKHIKINIDKSIYLIAFLLFILCCSTAIMINFKFHNFNLALIPLIASIAVSVSKFINIFKVSQ</sequence>
<dbReference type="InterPro" id="IPR050833">
    <property type="entry name" value="Poly_Biosynth_Transport"/>
</dbReference>
<feature type="transmembrane region" description="Helical" evidence="6">
    <location>
        <begin position="83"/>
        <end position="102"/>
    </location>
</feature>
<evidence type="ECO:0000256" key="6">
    <source>
        <dbReference type="SAM" id="Phobius"/>
    </source>
</evidence>
<evidence type="ECO:0000256" key="5">
    <source>
        <dbReference type="ARBA" id="ARBA00023136"/>
    </source>
</evidence>
<evidence type="ECO:0000256" key="2">
    <source>
        <dbReference type="ARBA" id="ARBA00022475"/>
    </source>
</evidence>
<comment type="subcellular location">
    <subcellularLocation>
        <location evidence="1">Cell membrane</location>
        <topology evidence="1">Multi-pass membrane protein</topology>
    </subcellularLocation>
</comment>
<evidence type="ECO:0000256" key="3">
    <source>
        <dbReference type="ARBA" id="ARBA00022692"/>
    </source>
</evidence>
<feature type="transmembrane region" description="Helical" evidence="6">
    <location>
        <begin position="392"/>
        <end position="414"/>
    </location>
</feature>
<evidence type="ECO:0000313" key="7">
    <source>
        <dbReference type="EMBL" id="GCD77332.1"/>
    </source>
</evidence>
<evidence type="ECO:0000256" key="1">
    <source>
        <dbReference type="ARBA" id="ARBA00004651"/>
    </source>
</evidence>
<reference evidence="7 8" key="1">
    <citation type="submission" date="2018-11" db="EMBL/GenBank/DDBJ databases">
        <title>Schleiferia aggregans sp. nov., a moderately thermophilic heterotrophic bacterium isolated from microbial mats at a terrestrial hot spring.</title>
        <authorList>
            <person name="Iino T."/>
            <person name="Ohkuma M."/>
            <person name="Haruta S."/>
        </authorList>
    </citation>
    <scope>NUCLEOTIDE SEQUENCE [LARGE SCALE GENOMIC DNA]</scope>
    <source>
        <strain evidence="7 8">LA</strain>
    </source>
</reference>
<keyword evidence="2" id="KW-1003">Cell membrane</keyword>
<dbReference type="PANTHER" id="PTHR30250">
    <property type="entry name" value="PST FAMILY PREDICTED COLANIC ACID TRANSPORTER"/>
    <property type="match status" value="1"/>
</dbReference>
<feature type="transmembrane region" description="Helical" evidence="6">
    <location>
        <begin position="306"/>
        <end position="327"/>
    </location>
</feature>
<evidence type="ECO:0000256" key="4">
    <source>
        <dbReference type="ARBA" id="ARBA00022989"/>
    </source>
</evidence>
<feature type="transmembrane region" description="Helical" evidence="6">
    <location>
        <begin position="147"/>
        <end position="165"/>
    </location>
</feature>
<feature type="transmembrane region" description="Helical" evidence="6">
    <location>
        <begin position="362"/>
        <end position="380"/>
    </location>
</feature>
<feature type="transmembrane region" description="Helical" evidence="6">
    <location>
        <begin position="57"/>
        <end position="77"/>
    </location>
</feature>
<keyword evidence="3 6" id="KW-0812">Transmembrane</keyword>
<keyword evidence="5 6" id="KW-0472">Membrane</keyword>
<dbReference type="Proteomes" id="UP000286715">
    <property type="component" value="Unassembled WGS sequence"/>
</dbReference>
<name>A0A401XK02_9FLAO</name>
<feature type="transmembrane region" description="Helical" evidence="6">
    <location>
        <begin position="339"/>
        <end position="356"/>
    </location>
</feature>
<dbReference type="Pfam" id="PF13440">
    <property type="entry name" value="Polysacc_synt_3"/>
    <property type="match status" value="1"/>
</dbReference>
<keyword evidence="4 6" id="KW-1133">Transmembrane helix</keyword>
<feature type="transmembrane region" description="Helical" evidence="6">
    <location>
        <begin position="186"/>
        <end position="208"/>
    </location>
</feature>
<comment type="caution">
    <text evidence="7">The sequence shown here is derived from an EMBL/GenBank/DDBJ whole genome shotgun (WGS) entry which is preliminary data.</text>
</comment>